<sequence>MTMRHIYLCPTLIFCLLVEEANSEFTSNLTANTTTEESQISLKLAFDNLQKIIVNDLKNNLANNDSMTSASPQTTNVSTIESEKNKLLLTLQTSITTENYSRASNTGETNNFGYSLEKRIEGFSKKENDSVISNVSKLLKGIIPNSYIFRSPGKDPFGFKRERTTRKPEYPLLKLFNRKTHGIIHKKRAGNLLKSKDSKGQKIESIFNDGEDAGSCENCSSILILINRNNNKTNDDSESIVQEVESLQPDKIAVIELKPRDEQSNSGDEISETISGSDSDSSQNAVNKVLREEFSTTVPANPMLIAMQSMKKCPSKAGLNTTSIGDSGARVLKSIDVDLKLKQELTVTGSLKLNYCDS</sequence>
<evidence type="ECO:0000313" key="3">
    <source>
        <dbReference type="EMBL" id="RZF41350.1"/>
    </source>
</evidence>
<proteinExistence type="predicted"/>
<accession>A0A482X7G0</accession>
<gene>
    <name evidence="3" type="ORF">LSTR_LSTR000064</name>
</gene>
<evidence type="ECO:0000256" key="1">
    <source>
        <dbReference type="SAM" id="MobiDB-lite"/>
    </source>
</evidence>
<feature type="region of interest" description="Disordered" evidence="1">
    <location>
        <begin position="258"/>
        <end position="284"/>
    </location>
</feature>
<keyword evidence="2" id="KW-0732">Signal</keyword>
<keyword evidence="4" id="KW-1185">Reference proteome</keyword>
<evidence type="ECO:0000256" key="2">
    <source>
        <dbReference type="SAM" id="SignalP"/>
    </source>
</evidence>
<reference evidence="3 4" key="1">
    <citation type="journal article" date="2017" name="Gigascience">
        <title>Genome sequence of the small brown planthopper, Laodelphax striatellus.</title>
        <authorList>
            <person name="Zhu J."/>
            <person name="Jiang F."/>
            <person name="Wang X."/>
            <person name="Yang P."/>
            <person name="Bao Y."/>
            <person name="Zhao W."/>
            <person name="Wang W."/>
            <person name="Lu H."/>
            <person name="Wang Q."/>
            <person name="Cui N."/>
            <person name="Li J."/>
            <person name="Chen X."/>
            <person name="Luo L."/>
            <person name="Yu J."/>
            <person name="Kang L."/>
            <person name="Cui F."/>
        </authorList>
    </citation>
    <scope>NUCLEOTIDE SEQUENCE [LARGE SCALE GENOMIC DNA]</scope>
    <source>
        <strain evidence="3">Lst14</strain>
    </source>
</reference>
<evidence type="ECO:0000313" key="4">
    <source>
        <dbReference type="Proteomes" id="UP000291343"/>
    </source>
</evidence>
<dbReference type="InParanoid" id="A0A482X7G0"/>
<dbReference type="AlphaFoldDB" id="A0A482X7G0"/>
<feature type="compositionally biased region" description="Low complexity" evidence="1">
    <location>
        <begin position="272"/>
        <end position="282"/>
    </location>
</feature>
<dbReference type="EMBL" id="QKKF02016774">
    <property type="protein sequence ID" value="RZF41350.1"/>
    <property type="molecule type" value="Genomic_DNA"/>
</dbReference>
<dbReference type="Proteomes" id="UP000291343">
    <property type="component" value="Unassembled WGS sequence"/>
</dbReference>
<name>A0A482X7G0_LAOST</name>
<protein>
    <submittedName>
        <fullName evidence="3">Uncharacterized protein</fullName>
    </submittedName>
</protein>
<comment type="caution">
    <text evidence="3">The sequence shown here is derived from an EMBL/GenBank/DDBJ whole genome shotgun (WGS) entry which is preliminary data.</text>
</comment>
<feature type="signal peptide" evidence="2">
    <location>
        <begin position="1"/>
        <end position="23"/>
    </location>
</feature>
<organism evidence="3 4">
    <name type="scientific">Laodelphax striatellus</name>
    <name type="common">Small brown planthopper</name>
    <name type="synonym">Delphax striatella</name>
    <dbReference type="NCBI Taxonomy" id="195883"/>
    <lineage>
        <taxon>Eukaryota</taxon>
        <taxon>Metazoa</taxon>
        <taxon>Ecdysozoa</taxon>
        <taxon>Arthropoda</taxon>
        <taxon>Hexapoda</taxon>
        <taxon>Insecta</taxon>
        <taxon>Pterygota</taxon>
        <taxon>Neoptera</taxon>
        <taxon>Paraneoptera</taxon>
        <taxon>Hemiptera</taxon>
        <taxon>Auchenorrhyncha</taxon>
        <taxon>Fulgoroidea</taxon>
        <taxon>Delphacidae</taxon>
        <taxon>Criomorphinae</taxon>
        <taxon>Laodelphax</taxon>
    </lineage>
</organism>
<feature type="chain" id="PRO_5019736321" evidence="2">
    <location>
        <begin position="24"/>
        <end position="358"/>
    </location>
</feature>